<evidence type="ECO:0000313" key="1">
    <source>
        <dbReference type="EMBL" id="MFC6954839.1"/>
    </source>
</evidence>
<accession>A0ABD5VH37</accession>
<keyword evidence="2" id="KW-1185">Reference proteome</keyword>
<sequence>MSQRDREFWTSDHRYEDLAKQFERNIEIRYPEAFRNCCCGFPYCTFDASTVTYYEYRGSAI</sequence>
<name>A0ABD5VH37_9EURY</name>
<evidence type="ECO:0000313" key="2">
    <source>
        <dbReference type="Proteomes" id="UP001596395"/>
    </source>
</evidence>
<dbReference type="AlphaFoldDB" id="A0ABD5VH37"/>
<dbReference type="EMBL" id="JBHSXN010000004">
    <property type="protein sequence ID" value="MFC6954839.1"/>
    <property type="molecule type" value="Genomic_DNA"/>
</dbReference>
<dbReference type="RefSeq" id="WP_336351782.1">
    <property type="nucleotide sequence ID" value="NZ_JAZAQL010000004.1"/>
</dbReference>
<proteinExistence type="predicted"/>
<reference evidence="1 2" key="1">
    <citation type="journal article" date="2019" name="Int. J. Syst. Evol. Microbiol.">
        <title>The Global Catalogue of Microorganisms (GCM) 10K type strain sequencing project: providing services to taxonomists for standard genome sequencing and annotation.</title>
        <authorList>
            <consortium name="The Broad Institute Genomics Platform"/>
            <consortium name="The Broad Institute Genome Sequencing Center for Infectious Disease"/>
            <person name="Wu L."/>
            <person name="Ma J."/>
        </authorList>
    </citation>
    <scope>NUCLEOTIDE SEQUENCE [LARGE SCALE GENOMIC DNA]</scope>
    <source>
        <strain evidence="1 2">GX26</strain>
    </source>
</reference>
<dbReference type="Proteomes" id="UP001596395">
    <property type="component" value="Unassembled WGS sequence"/>
</dbReference>
<organism evidence="1 2">
    <name type="scientific">Halorubellus litoreus</name>
    <dbReference type="NCBI Taxonomy" id="755308"/>
    <lineage>
        <taxon>Archaea</taxon>
        <taxon>Methanobacteriati</taxon>
        <taxon>Methanobacteriota</taxon>
        <taxon>Stenosarchaea group</taxon>
        <taxon>Halobacteria</taxon>
        <taxon>Halobacteriales</taxon>
        <taxon>Halorubellaceae</taxon>
        <taxon>Halorubellus</taxon>
    </lineage>
</organism>
<comment type="caution">
    <text evidence="1">The sequence shown here is derived from an EMBL/GenBank/DDBJ whole genome shotgun (WGS) entry which is preliminary data.</text>
</comment>
<gene>
    <name evidence="1" type="ORF">ACFQGB_18380</name>
</gene>
<protein>
    <submittedName>
        <fullName evidence="1">Uncharacterized protein</fullName>
    </submittedName>
</protein>